<reference evidence="9" key="1">
    <citation type="journal article" date="2019" name="Int. J. Syst. Evol. Microbiol.">
        <title>The Global Catalogue of Microorganisms (GCM) 10K type strain sequencing project: providing services to taxonomists for standard genome sequencing and annotation.</title>
        <authorList>
            <consortium name="The Broad Institute Genomics Platform"/>
            <consortium name="The Broad Institute Genome Sequencing Center for Infectious Disease"/>
            <person name="Wu L."/>
            <person name="Ma J."/>
        </authorList>
    </citation>
    <scope>NUCLEOTIDE SEQUENCE [LARGE SCALE GENOMIC DNA]</scope>
    <source>
        <strain evidence="9">KACC 12602</strain>
    </source>
</reference>
<evidence type="ECO:0000313" key="8">
    <source>
        <dbReference type="EMBL" id="MFC5271959.1"/>
    </source>
</evidence>
<comment type="caution">
    <text evidence="8">The sequence shown here is derived from an EMBL/GenBank/DDBJ whole genome shotgun (WGS) entry which is preliminary data.</text>
</comment>
<evidence type="ECO:0000256" key="1">
    <source>
        <dbReference type="ARBA" id="ARBA00004651"/>
    </source>
</evidence>
<feature type="transmembrane region" description="Helical" evidence="6">
    <location>
        <begin position="130"/>
        <end position="149"/>
    </location>
</feature>
<feature type="domain" description="RDD" evidence="7">
    <location>
        <begin position="19"/>
        <end position="162"/>
    </location>
</feature>
<keyword evidence="2" id="KW-1003">Cell membrane</keyword>
<feature type="transmembrane region" description="Helical" evidence="6">
    <location>
        <begin position="25"/>
        <end position="47"/>
    </location>
</feature>
<accession>A0ABW0ECA2</accession>
<evidence type="ECO:0000313" key="9">
    <source>
        <dbReference type="Proteomes" id="UP001596161"/>
    </source>
</evidence>
<dbReference type="PANTHER" id="PTHR36115">
    <property type="entry name" value="PROLINE-RICH ANTIGEN HOMOLOG-RELATED"/>
    <property type="match status" value="1"/>
</dbReference>
<proteinExistence type="predicted"/>
<keyword evidence="9" id="KW-1185">Reference proteome</keyword>
<comment type="subcellular location">
    <subcellularLocation>
        <location evidence="1">Cell membrane</location>
        <topology evidence="1">Multi-pass membrane protein</topology>
    </subcellularLocation>
</comment>
<dbReference type="InterPro" id="IPR010432">
    <property type="entry name" value="RDD"/>
</dbReference>
<gene>
    <name evidence="8" type="ORF">ACFPIB_15180</name>
</gene>
<dbReference type="Proteomes" id="UP001596161">
    <property type="component" value="Unassembled WGS sequence"/>
</dbReference>
<dbReference type="EMBL" id="JBHSKT010000010">
    <property type="protein sequence ID" value="MFC5271959.1"/>
    <property type="molecule type" value="Genomic_DNA"/>
</dbReference>
<dbReference type="InterPro" id="IPR051791">
    <property type="entry name" value="Pra-immunoreactive"/>
</dbReference>
<feature type="transmembrane region" description="Helical" evidence="6">
    <location>
        <begin position="77"/>
        <end position="94"/>
    </location>
</feature>
<keyword evidence="4 6" id="KW-1133">Transmembrane helix</keyword>
<protein>
    <submittedName>
        <fullName evidence="8">RDD family protein</fullName>
    </submittedName>
</protein>
<evidence type="ECO:0000256" key="5">
    <source>
        <dbReference type="ARBA" id="ARBA00023136"/>
    </source>
</evidence>
<name>A0ABW0ECA2_9BACT</name>
<sequence>MAAIPYNKHAVIRRSAAYGSLECRFAAYLIDTCLFLFVQGLTLYFILGYPFPPDLASDFLLPHLSIFISDLDYLSKFIYANLYFLIIHWLYYALMESSVRQGTLGKIAMQIRVTDLDGHRISFWQATLRYIGKFLSVGLFFGGFLVALFNHRHQTLHDIIAGCVVRVAKHL</sequence>
<evidence type="ECO:0000256" key="4">
    <source>
        <dbReference type="ARBA" id="ARBA00022989"/>
    </source>
</evidence>
<dbReference type="RefSeq" id="WP_378018316.1">
    <property type="nucleotide sequence ID" value="NZ_JBHSKT010000010.1"/>
</dbReference>
<organism evidence="8 9">
    <name type="scientific">Adhaeribacter terreus</name>
    <dbReference type="NCBI Taxonomy" id="529703"/>
    <lineage>
        <taxon>Bacteria</taxon>
        <taxon>Pseudomonadati</taxon>
        <taxon>Bacteroidota</taxon>
        <taxon>Cytophagia</taxon>
        <taxon>Cytophagales</taxon>
        <taxon>Hymenobacteraceae</taxon>
        <taxon>Adhaeribacter</taxon>
    </lineage>
</organism>
<dbReference type="Pfam" id="PF06271">
    <property type="entry name" value="RDD"/>
    <property type="match status" value="1"/>
</dbReference>
<evidence type="ECO:0000256" key="3">
    <source>
        <dbReference type="ARBA" id="ARBA00022692"/>
    </source>
</evidence>
<keyword evidence="3 6" id="KW-0812">Transmembrane</keyword>
<evidence type="ECO:0000256" key="6">
    <source>
        <dbReference type="SAM" id="Phobius"/>
    </source>
</evidence>
<evidence type="ECO:0000259" key="7">
    <source>
        <dbReference type="Pfam" id="PF06271"/>
    </source>
</evidence>
<evidence type="ECO:0000256" key="2">
    <source>
        <dbReference type="ARBA" id="ARBA00022475"/>
    </source>
</evidence>
<keyword evidence="5 6" id="KW-0472">Membrane</keyword>